<dbReference type="PANTHER" id="PTHR43739">
    <property type="entry name" value="XYLOGLUCANASE (EUROFUNG)"/>
    <property type="match status" value="1"/>
</dbReference>
<dbReference type="Proteomes" id="UP001165306">
    <property type="component" value="Unassembled WGS sequence"/>
</dbReference>
<sequence>MIHPHNPDVVYVAALGHAFGPNEERGVFRSTDGGKTWEKVLYKSEQTGAIDVTIDEQNPRILYAAMWQTRRYPWALVSGGEESGIWRSFDGGDTWEEITRKKGLPKAAVLGRIGLAASPPRSGRVWALIEAEDGGLFRSDDYGETWERGSDDLELRRRPWYYMHVIADPADADTVWIMNLQAWKSVDGGKSFENVPTPHGDNHALWIDPRNPRRMINGNDGGACVSFDGGTTWTLPLNQPTAQFYHVTVDDQVPYNVYGSQQDNWAMRLPSIGFEGAISWINYVEPGGGESGYMAVSPIPPHRVFGGGIGTGMGHGRLIAWDPRTGQKRNVTVWPEVHGFGVGADYHKYRFQWTFP</sequence>
<protein>
    <submittedName>
        <fullName evidence="1">Glycosyl hydrolase</fullName>
    </submittedName>
</protein>
<gene>
    <name evidence="1" type="ORF">NET02_15290</name>
</gene>
<dbReference type="CDD" id="cd15482">
    <property type="entry name" value="Sialidase_non-viral"/>
    <property type="match status" value="1"/>
</dbReference>
<dbReference type="Gene3D" id="2.130.10.10">
    <property type="entry name" value="YVTN repeat-like/Quinoprotein amine dehydrogenase"/>
    <property type="match status" value="2"/>
</dbReference>
<accession>A0AA42BC37</accession>
<keyword evidence="1" id="KW-0378">Hydrolase</keyword>
<comment type="caution">
    <text evidence="1">The sequence shown here is derived from an EMBL/GenBank/DDBJ whole genome shotgun (WGS) entry which is preliminary data.</text>
</comment>
<feature type="non-terminal residue" evidence="1">
    <location>
        <position position="356"/>
    </location>
</feature>
<dbReference type="InterPro" id="IPR002860">
    <property type="entry name" value="BNR_rpt"/>
</dbReference>
<organism evidence="1 2">
    <name type="scientific">Thermalbibacter longus</name>
    <dbReference type="NCBI Taxonomy" id="2951981"/>
    <lineage>
        <taxon>Bacteria</taxon>
        <taxon>Pseudomonadati</taxon>
        <taxon>Thermomicrobiota</taxon>
        <taxon>Thermomicrobia</taxon>
        <taxon>Thermomicrobiales</taxon>
        <taxon>Thermomicrobiaceae</taxon>
        <taxon>Thermalbibacter</taxon>
    </lineage>
</organism>
<evidence type="ECO:0000313" key="1">
    <source>
        <dbReference type="EMBL" id="MCM8750510.1"/>
    </source>
</evidence>
<dbReference type="InterPro" id="IPR036278">
    <property type="entry name" value="Sialidase_sf"/>
</dbReference>
<dbReference type="GO" id="GO:0016787">
    <property type="term" value="F:hydrolase activity"/>
    <property type="evidence" value="ECO:0007669"/>
    <property type="project" value="UniProtKB-KW"/>
</dbReference>
<dbReference type="PANTHER" id="PTHR43739:SF5">
    <property type="entry name" value="EXO-ALPHA-SIALIDASE"/>
    <property type="match status" value="1"/>
</dbReference>
<dbReference type="GO" id="GO:0010411">
    <property type="term" value="P:xyloglucan metabolic process"/>
    <property type="evidence" value="ECO:0007669"/>
    <property type="project" value="TreeGrafter"/>
</dbReference>
<dbReference type="SUPFAM" id="SSF50939">
    <property type="entry name" value="Sialidases"/>
    <property type="match status" value="1"/>
</dbReference>
<name>A0AA42BC37_9BACT</name>
<proteinExistence type="predicted"/>
<keyword evidence="2" id="KW-1185">Reference proteome</keyword>
<dbReference type="EMBL" id="JAMSLR010000016">
    <property type="protein sequence ID" value="MCM8750510.1"/>
    <property type="molecule type" value="Genomic_DNA"/>
</dbReference>
<evidence type="ECO:0000313" key="2">
    <source>
        <dbReference type="Proteomes" id="UP001165306"/>
    </source>
</evidence>
<reference evidence="1" key="1">
    <citation type="submission" date="2022-06" db="EMBL/GenBank/DDBJ databases">
        <title>CFH 74404 Thermomicrobiaceae sp.</title>
        <authorList>
            <person name="Ming H."/>
            <person name="Li W.-J."/>
            <person name="Zhao Z."/>
        </authorList>
    </citation>
    <scope>NUCLEOTIDE SEQUENCE</scope>
    <source>
        <strain evidence="1">CFH 74404</strain>
    </source>
</reference>
<dbReference type="AlphaFoldDB" id="A0AA42BC37"/>
<dbReference type="Pfam" id="PF02012">
    <property type="entry name" value="BNR"/>
    <property type="match status" value="1"/>
</dbReference>
<dbReference type="InterPro" id="IPR015943">
    <property type="entry name" value="WD40/YVTN_repeat-like_dom_sf"/>
</dbReference>
<dbReference type="InterPro" id="IPR052025">
    <property type="entry name" value="Xyloglucanase_GH74"/>
</dbReference>